<proteinExistence type="predicted"/>
<gene>
    <name evidence="13" type="ORF">E2I00_013842</name>
</gene>
<comment type="subcellular location">
    <subcellularLocation>
        <location evidence="2">Cell membrane</location>
        <topology evidence="2">Multi-pass membrane protein</topology>
    </subcellularLocation>
</comment>
<dbReference type="Pfam" id="PF00001">
    <property type="entry name" value="7tm_1"/>
    <property type="match status" value="1"/>
</dbReference>
<evidence type="ECO:0000256" key="2">
    <source>
        <dbReference type="ARBA" id="ARBA00004651"/>
    </source>
</evidence>
<dbReference type="InterPro" id="IPR000276">
    <property type="entry name" value="GPCR_Rhodpsn"/>
</dbReference>
<accession>A0A643BTR8</accession>
<evidence type="ECO:0000259" key="12">
    <source>
        <dbReference type="PROSITE" id="PS50262"/>
    </source>
</evidence>
<dbReference type="Gene3D" id="1.20.1070.10">
    <property type="entry name" value="Rhodopsin 7-helix transmembrane proteins"/>
    <property type="match status" value="2"/>
</dbReference>
<feature type="domain" description="G-protein coupled receptors family 1 profile" evidence="12">
    <location>
        <begin position="15"/>
        <end position="209"/>
    </location>
</feature>
<keyword evidence="14" id="KW-1185">Reference proteome</keyword>
<dbReference type="OrthoDB" id="6151005at2759"/>
<evidence type="ECO:0000313" key="13">
    <source>
        <dbReference type="EMBL" id="KAB0391058.1"/>
    </source>
</evidence>
<protein>
    <recommendedName>
        <fullName evidence="12">G-protein coupled receptors family 1 profile domain-containing protein</fullName>
    </recommendedName>
</protein>
<feature type="non-terminal residue" evidence="13">
    <location>
        <position position="1"/>
    </location>
</feature>
<evidence type="ECO:0000256" key="11">
    <source>
        <dbReference type="SAM" id="Phobius"/>
    </source>
</evidence>
<keyword evidence="5 11" id="KW-0812">Transmembrane</keyword>
<dbReference type="Proteomes" id="UP000437017">
    <property type="component" value="Unassembled WGS sequence"/>
</dbReference>
<dbReference type="GO" id="GO:0004984">
    <property type="term" value="F:olfactory receptor activity"/>
    <property type="evidence" value="ECO:0007669"/>
    <property type="project" value="InterPro"/>
</dbReference>
<dbReference type="GO" id="GO:0005886">
    <property type="term" value="C:plasma membrane"/>
    <property type="evidence" value="ECO:0007669"/>
    <property type="project" value="UniProtKB-SubCell"/>
</dbReference>
<dbReference type="Pfam" id="PF13853">
    <property type="entry name" value="7tm_4"/>
    <property type="match status" value="1"/>
</dbReference>
<feature type="transmembrane region" description="Helical" evidence="11">
    <location>
        <begin position="221"/>
        <end position="242"/>
    </location>
</feature>
<keyword evidence="10" id="KW-0807">Transducer</keyword>
<keyword evidence="8" id="KW-0675">Receptor</keyword>
<dbReference type="EMBL" id="SGJD01004838">
    <property type="protein sequence ID" value="KAB0391058.1"/>
    <property type="molecule type" value="Genomic_DNA"/>
</dbReference>
<dbReference type="PROSITE" id="PS50262">
    <property type="entry name" value="G_PROTEIN_RECEP_F1_2"/>
    <property type="match status" value="1"/>
</dbReference>
<evidence type="ECO:0000256" key="5">
    <source>
        <dbReference type="ARBA" id="ARBA00022692"/>
    </source>
</evidence>
<dbReference type="PRINTS" id="PR00245">
    <property type="entry name" value="OLFACTORYR"/>
</dbReference>
<organism evidence="13 14">
    <name type="scientific">Balaenoptera physalus</name>
    <name type="common">Fin whale</name>
    <name type="synonym">Balaena physalus</name>
    <dbReference type="NCBI Taxonomy" id="9770"/>
    <lineage>
        <taxon>Eukaryota</taxon>
        <taxon>Metazoa</taxon>
        <taxon>Chordata</taxon>
        <taxon>Craniata</taxon>
        <taxon>Vertebrata</taxon>
        <taxon>Euteleostomi</taxon>
        <taxon>Mammalia</taxon>
        <taxon>Eutheria</taxon>
        <taxon>Laurasiatheria</taxon>
        <taxon>Artiodactyla</taxon>
        <taxon>Whippomorpha</taxon>
        <taxon>Cetacea</taxon>
        <taxon>Mysticeti</taxon>
        <taxon>Balaenopteridae</taxon>
        <taxon>Balaenoptera</taxon>
    </lineage>
</organism>
<keyword evidence="3" id="KW-1003">Cell membrane</keyword>
<comment type="caution">
    <text evidence="13">The sequence shown here is derived from an EMBL/GenBank/DDBJ whole genome shotgun (WGS) entry which is preliminary data.</text>
</comment>
<dbReference type="PROSITE" id="PS00237">
    <property type="entry name" value="G_PROTEIN_RECEP_F1_1"/>
    <property type="match status" value="1"/>
</dbReference>
<dbReference type="AlphaFoldDB" id="A0A643BTR8"/>
<evidence type="ECO:0000256" key="10">
    <source>
        <dbReference type="ARBA" id="ARBA00023224"/>
    </source>
</evidence>
<dbReference type="SUPFAM" id="SSF81321">
    <property type="entry name" value="Family A G protein-coupled receptor-like"/>
    <property type="match status" value="2"/>
</dbReference>
<dbReference type="PANTHER" id="PTHR26453">
    <property type="entry name" value="OLFACTORY RECEPTOR"/>
    <property type="match status" value="1"/>
</dbReference>
<keyword evidence="4" id="KW-0716">Sensory transduction</keyword>
<dbReference type="GO" id="GO:0004930">
    <property type="term" value="F:G protein-coupled receptor activity"/>
    <property type="evidence" value="ECO:0007669"/>
    <property type="project" value="UniProtKB-KW"/>
</dbReference>
<evidence type="ECO:0000256" key="7">
    <source>
        <dbReference type="ARBA" id="ARBA00022989"/>
    </source>
</evidence>
<keyword evidence="8" id="KW-0297">G-protein coupled receptor</keyword>
<keyword evidence="9 11" id="KW-0472">Membrane</keyword>
<keyword evidence="7 11" id="KW-1133">Transmembrane helix</keyword>
<keyword evidence="6" id="KW-0552">Olfaction</keyword>
<dbReference type="InterPro" id="IPR017452">
    <property type="entry name" value="GPCR_Rhodpsn_7TM"/>
</dbReference>
<evidence type="ECO:0000256" key="9">
    <source>
        <dbReference type="ARBA" id="ARBA00023136"/>
    </source>
</evidence>
<name>A0A643BTR8_BALPH</name>
<evidence type="ECO:0000256" key="3">
    <source>
        <dbReference type="ARBA" id="ARBA00022475"/>
    </source>
</evidence>
<evidence type="ECO:0000256" key="8">
    <source>
        <dbReference type="ARBA" id="ARBA00023040"/>
    </source>
</evidence>
<sequence>LSFRRSMDIQNSTKKIYFILLGLSQYPRVQTMFFCLLLIKLSFLDMCYTTSSVPQMLVNCLATIPIILLGQCLAQMAAGQYLGVVECLLLAAMAYDRCVAIGDPLHYSVCMGPRLRSLLAGTSWTSGFLLTVVPVITMPLEFCACQVINHFSCELLALLKLACSDLHSYAGHFYESLLSVPEIQMLSAAAFLLVYLAAFLGNISMVAAVTMDARLHTPMYFFLKHLSLALVATLLGSGQISLHVCTSQLFAFVCLESTECFLITSMAYDHCLATYRPLVHEAPDLRLRGSGLGQRAPLLCLPLTNTFSLLFCGPNVIDHFCDIPPLMSLACANTGVHNIAGFAASGCVIISCFSLSVLSYVRILATVVQIRSAASPWKAFSMCSSHLATVLLFYGATLGHGVTQKSSLTGFSLWS</sequence>
<comment type="function">
    <text evidence="1">Putative odorant or sperm cell receptor.</text>
</comment>
<evidence type="ECO:0000256" key="1">
    <source>
        <dbReference type="ARBA" id="ARBA00003929"/>
    </source>
</evidence>
<dbReference type="InterPro" id="IPR000725">
    <property type="entry name" value="Olfact_rcpt"/>
</dbReference>
<feature type="transmembrane region" description="Helical" evidence="11">
    <location>
        <begin position="337"/>
        <end position="361"/>
    </location>
</feature>
<feature type="transmembrane region" description="Helical" evidence="11">
    <location>
        <begin position="186"/>
        <end position="209"/>
    </location>
</feature>
<reference evidence="13 14" key="1">
    <citation type="journal article" date="2019" name="PLoS ONE">
        <title>Genomic analyses reveal an absence of contemporary introgressive admixture between fin whales and blue whales, despite known hybrids.</title>
        <authorList>
            <person name="Westbury M.V."/>
            <person name="Petersen B."/>
            <person name="Lorenzen E.D."/>
        </authorList>
    </citation>
    <scope>NUCLEOTIDE SEQUENCE [LARGE SCALE GENOMIC DNA]</scope>
    <source>
        <strain evidence="13">FinWhale-01</strain>
    </source>
</reference>
<evidence type="ECO:0000256" key="6">
    <source>
        <dbReference type="ARBA" id="ARBA00022725"/>
    </source>
</evidence>
<evidence type="ECO:0000256" key="4">
    <source>
        <dbReference type="ARBA" id="ARBA00022606"/>
    </source>
</evidence>
<evidence type="ECO:0000313" key="14">
    <source>
        <dbReference type="Proteomes" id="UP000437017"/>
    </source>
</evidence>